<evidence type="ECO:0000256" key="18">
    <source>
        <dbReference type="PROSITE-ProRule" id="PRU00169"/>
    </source>
</evidence>
<feature type="domain" description="PAC" evidence="25">
    <location>
        <begin position="431"/>
        <end position="483"/>
    </location>
</feature>
<dbReference type="SUPFAM" id="SSF47384">
    <property type="entry name" value="Homodimeric domain of signal transducing histidine kinase"/>
    <property type="match status" value="1"/>
</dbReference>
<feature type="region of interest" description="Disordered" evidence="20">
    <location>
        <begin position="1296"/>
        <end position="1334"/>
    </location>
</feature>
<evidence type="ECO:0000259" key="26">
    <source>
        <dbReference type="PROSITE" id="PS50839"/>
    </source>
</evidence>
<accession>A0A7S6UG58</accession>
<feature type="domain" description="PAS" evidence="24">
    <location>
        <begin position="357"/>
        <end position="428"/>
    </location>
</feature>
<evidence type="ECO:0000259" key="23">
    <source>
        <dbReference type="PROSITE" id="PS50110"/>
    </source>
</evidence>
<dbReference type="EMBL" id="CP063656">
    <property type="protein sequence ID" value="QOW19650.1"/>
    <property type="molecule type" value="Genomic_DNA"/>
</dbReference>
<evidence type="ECO:0000313" key="29">
    <source>
        <dbReference type="Proteomes" id="UP000594059"/>
    </source>
</evidence>
<keyword evidence="10" id="KW-0067">ATP-binding</keyword>
<comment type="subunit">
    <text evidence="15">At low DSF concentrations, interacts with RpfF.</text>
</comment>
<comment type="subcellular location">
    <subcellularLocation>
        <location evidence="2">Cell inner membrane</location>
        <topology evidence="2">Multi-pass membrane protein</topology>
    </subcellularLocation>
</comment>
<evidence type="ECO:0000256" key="21">
    <source>
        <dbReference type="SAM" id="Phobius"/>
    </source>
</evidence>
<keyword evidence="19" id="KW-0175">Coiled coil</keyword>
<dbReference type="Pfam" id="PF00989">
    <property type="entry name" value="PAS"/>
    <property type="match status" value="1"/>
</dbReference>
<dbReference type="PROSITE" id="PS50110">
    <property type="entry name" value="RESPONSE_REGULATORY"/>
    <property type="match status" value="2"/>
</dbReference>
<dbReference type="InterPro" id="IPR008207">
    <property type="entry name" value="Sig_transdc_His_kin_Hpt_dom"/>
</dbReference>
<dbReference type="InterPro" id="IPR000700">
    <property type="entry name" value="PAS-assoc_C"/>
</dbReference>
<evidence type="ECO:0000256" key="8">
    <source>
        <dbReference type="ARBA" id="ARBA00022741"/>
    </source>
</evidence>
<dbReference type="InterPro" id="IPR003661">
    <property type="entry name" value="HisK_dim/P_dom"/>
</dbReference>
<reference evidence="28 29" key="1">
    <citation type="submission" date="2020-10" db="EMBL/GenBank/DDBJ databases">
        <title>complete genome sequencing of Lysobacter sp. H21R20.</title>
        <authorList>
            <person name="Bae J.-W."/>
            <person name="Lee S.-Y."/>
        </authorList>
    </citation>
    <scope>NUCLEOTIDE SEQUENCE [LARGE SCALE GENOMIC DNA]</scope>
    <source>
        <strain evidence="28 29">H21R20</strain>
    </source>
</reference>
<dbReference type="SMART" id="SM00091">
    <property type="entry name" value="PAS"/>
    <property type="match status" value="3"/>
</dbReference>
<evidence type="ECO:0000256" key="16">
    <source>
        <dbReference type="ARBA" id="ARBA00068150"/>
    </source>
</evidence>
<dbReference type="PROSITE" id="PS50894">
    <property type="entry name" value="HPT"/>
    <property type="match status" value="1"/>
</dbReference>
<evidence type="ECO:0000256" key="11">
    <source>
        <dbReference type="ARBA" id="ARBA00022989"/>
    </source>
</evidence>
<dbReference type="SUPFAM" id="SSF55785">
    <property type="entry name" value="PYP-like sensor domain (PAS domain)"/>
    <property type="match status" value="3"/>
</dbReference>
<protein>
    <recommendedName>
        <fullName evidence="16">Sensory/regulatory protein RpfC</fullName>
        <ecNumber evidence="3">2.7.13.3</ecNumber>
    </recommendedName>
</protein>
<dbReference type="InterPro" id="IPR000014">
    <property type="entry name" value="PAS"/>
</dbReference>
<dbReference type="Gene3D" id="3.30.450.350">
    <property type="entry name" value="CHASE domain"/>
    <property type="match status" value="1"/>
</dbReference>
<dbReference type="FunFam" id="3.30.565.10:FF:000010">
    <property type="entry name" value="Sensor histidine kinase RcsC"/>
    <property type="match status" value="1"/>
</dbReference>
<keyword evidence="12" id="KW-0902">Two-component regulatory system</keyword>
<dbReference type="GO" id="GO:0000155">
    <property type="term" value="F:phosphorelay sensor kinase activity"/>
    <property type="evidence" value="ECO:0007669"/>
    <property type="project" value="InterPro"/>
</dbReference>
<feature type="domain" description="Histidine kinase" evidence="22">
    <location>
        <begin position="783"/>
        <end position="1004"/>
    </location>
</feature>
<feature type="modified residue" description="Phosphohistidine" evidence="17">
    <location>
        <position position="1392"/>
    </location>
</feature>
<dbReference type="Pfam" id="PF03924">
    <property type="entry name" value="CHASE"/>
    <property type="match status" value="1"/>
</dbReference>
<keyword evidence="7 21" id="KW-0812">Transmembrane</keyword>
<dbReference type="PROSITE" id="PS50112">
    <property type="entry name" value="PAS"/>
    <property type="match status" value="3"/>
</dbReference>
<evidence type="ECO:0000313" key="28">
    <source>
        <dbReference type="EMBL" id="QOW19650.1"/>
    </source>
</evidence>
<evidence type="ECO:0000256" key="14">
    <source>
        <dbReference type="ARBA" id="ARBA00023136"/>
    </source>
</evidence>
<evidence type="ECO:0000256" key="10">
    <source>
        <dbReference type="ARBA" id="ARBA00022840"/>
    </source>
</evidence>
<feature type="modified residue" description="4-aspartylphosphate" evidence="18">
    <location>
        <position position="1082"/>
    </location>
</feature>
<dbReference type="Pfam" id="PF00072">
    <property type="entry name" value="Response_reg"/>
    <property type="match status" value="2"/>
</dbReference>
<dbReference type="SMART" id="SM00387">
    <property type="entry name" value="HATPase_c"/>
    <property type="match status" value="1"/>
</dbReference>
<feature type="region of interest" description="Disordered" evidence="20">
    <location>
        <begin position="1456"/>
        <end position="1477"/>
    </location>
</feature>
<evidence type="ECO:0000256" key="9">
    <source>
        <dbReference type="ARBA" id="ARBA00022777"/>
    </source>
</evidence>
<dbReference type="InterPro" id="IPR004358">
    <property type="entry name" value="Sig_transdc_His_kin-like_C"/>
</dbReference>
<evidence type="ECO:0000256" key="2">
    <source>
        <dbReference type="ARBA" id="ARBA00004429"/>
    </source>
</evidence>
<feature type="domain" description="Response regulatory" evidence="23">
    <location>
        <begin position="1028"/>
        <end position="1152"/>
    </location>
</feature>
<dbReference type="Gene3D" id="1.10.287.130">
    <property type="match status" value="1"/>
</dbReference>
<evidence type="ECO:0000256" key="13">
    <source>
        <dbReference type="ARBA" id="ARBA00023026"/>
    </source>
</evidence>
<dbReference type="Gene3D" id="3.30.450.20">
    <property type="entry name" value="PAS domain"/>
    <property type="match status" value="3"/>
</dbReference>
<dbReference type="Pfam" id="PF13426">
    <property type="entry name" value="PAS_9"/>
    <property type="match status" value="2"/>
</dbReference>
<keyword evidence="6" id="KW-0808">Transferase</keyword>
<dbReference type="InterPro" id="IPR011006">
    <property type="entry name" value="CheY-like_superfamily"/>
</dbReference>
<dbReference type="SMART" id="SM00086">
    <property type="entry name" value="PAC"/>
    <property type="match status" value="3"/>
</dbReference>
<dbReference type="GO" id="GO:0005886">
    <property type="term" value="C:plasma membrane"/>
    <property type="evidence" value="ECO:0007669"/>
    <property type="project" value="UniProtKB-SubCell"/>
</dbReference>
<feature type="transmembrane region" description="Helical" evidence="21">
    <location>
        <begin position="26"/>
        <end position="45"/>
    </location>
</feature>
<evidence type="ECO:0000256" key="7">
    <source>
        <dbReference type="ARBA" id="ARBA00022692"/>
    </source>
</evidence>
<evidence type="ECO:0000256" key="4">
    <source>
        <dbReference type="ARBA" id="ARBA00022475"/>
    </source>
</evidence>
<evidence type="ECO:0000256" key="12">
    <source>
        <dbReference type="ARBA" id="ARBA00023012"/>
    </source>
</evidence>
<feature type="modified residue" description="4-aspartylphosphate" evidence="18">
    <location>
        <position position="1226"/>
    </location>
</feature>
<keyword evidence="5 18" id="KW-0597">Phosphoprotein</keyword>
<keyword evidence="9" id="KW-0418">Kinase</keyword>
<dbReference type="RefSeq" id="WP_193985358.1">
    <property type="nucleotide sequence ID" value="NZ_CP063656.1"/>
</dbReference>
<evidence type="ECO:0000259" key="22">
    <source>
        <dbReference type="PROSITE" id="PS50109"/>
    </source>
</evidence>
<dbReference type="InterPro" id="IPR006189">
    <property type="entry name" value="CHASE_dom"/>
</dbReference>
<dbReference type="NCBIfam" id="TIGR00229">
    <property type="entry name" value="sensory_box"/>
    <property type="match status" value="3"/>
</dbReference>
<dbReference type="PROSITE" id="PS50839">
    <property type="entry name" value="CHASE"/>
    <property type="match status" value="1"/>
</dbReference>
<evidence type="ECO:0000256" key="3">
    <source>
        <dbReference type="ARBA" id="ARBA00012438"/>
    </source>
</evidence>
<evidence type="ECO:0000256" key="17">
    <source>
        <dbReference type="PROSITE-ProRule" id="PRU00110"/>
    </source>
</evidence>
<dbReference type="SUPFAM" id="SSF52172">
    <property type="entry name" value="CheY-like"/>
    <property type="match status" value="2"/>
</dbReference>
<dbReference type="FunFam" id="1.10.287.130:FF:000002">
    <property type="entry name" value="Two-component osmosensing histidine kinase"/>
    <property type="match status" value="1"/>
</dbReference>
<evidence type="ECO:0000256" key="20">
    <source>
        <dbReference type="SAM" id="MobiDB-lite"/>
    </source>
</evidence>
<keyword evidence="11 21" id="KW-1133">Transmembrane helix</keyword>
<dbReference type="CDD" id="cd17546">
    <property type="entry name" value="REC_hyHK_CKI1_RcsC-like"/>
    <property type="match status" value="2"/>
</dbReference>
<dbReference type="InterPro" id="IPR001610">
    <property type="entry name" value="PAC"/>
</dbReference>
<dbReference type="PROSITE" id="PS50109">
    <property type="entry name" value="HIS_KIN"/>
    <property type="match status" value="1"/>
</dbReference>
<dbReference type="SMART" id="SM01079">
    <property type="entry name" value="CHASE"/>
    <property type="match status" value="1"/>
</dbReference>
<organism evidence="28 29">
    <name type="scientific">Novilysobacter ciconiae</name>
    <dbReference type="NCBI Taxonomy" id="2781022"/>
    <lineage>
        <taxon>Bacteria</taxon>
        <taxon>Pseudomonadati</taxon>
        <taxon>Pseudomonadota</taxon>
        <taxon>Gammaproteobacteria</taxon>
        <taxon>Lysobacterales</taxon>
        <taxon>Lysobacteraceae</taxon>
        <taxon>Novilysobacter</taxon>
    </lineage>
</organism>
<dbReference type="SUPFAM" id="SSF47226">
    <property type="entry name" value="Histidine-containing phosphotransfer domain, HPT domain"/>
    <property type="match status" value="1"/>
</dbReference>
<dbReference type="InterPro" id="IPR013767">
    <property type="entry name" value="PAS_fold"/>
</dbReference>
<dbReference type="CDD" id="cd00082">
    <property type="entry name" value="HisKA"/>
    <property type="match status" value="1"/>
</dbReference>
<name>A0A7S6UG58_9GAMM</name>
<evidence type="ECO:0000259" key="25">
    <source>
        <dbReference type="PROSITE" id="PS50113"/>
    </source>
</evidence>
<dbReference type="PANTHER" id="PTHR45339">
    <property type="entry name" value="HYBRID SIGNAL TRANSDUCTION HISTIDINE KINASE J"/>
    <property type="match status" value="1"/>
</dbReference>
<feature type="domain" description="PAS" evidence="24">
    <location>
        <begin position="502"/>
        <end position="553"/>
    </location>
</feature>
<dbReference type="KEGG" id="lcic:INQ41_00715"/>
<dbReference type="GO" id="GO:0006355">
    <property type="term" value="P:regulation of DNA-templated transcription"/>
    <property type="evidence" value="ECO:0007669"/>
    <property type="project" value="InterPro"/>
</dbReference>
<feature type="domain" description="Response regulatory" evidence="23">
    <location>
        <begin position="1175"/>
        <end position="1293"/>
    </location>
</feature>
<evidence type="ECO:0000256" key="1">
    <source>
        <dbReference type="ARBA" id="ARBA00000085"/>
    </source>
</evidence>
<gene>
    <name evidence="28" type="ORF">INQ41_00715</name>
</gene>
<evidence type="ECO:0000259" key="27">
    <source>
        <dbReference type="PROSITE" id="PS50894"/>
    </source>
</evidence>
<dbReference type="EC" id="2.7.13.3" evidence="3"/>
<dbReference type="InterPro" id="IPR042240">
    <property type="entry name" value="CHASE_sf"/>
</dbReference>
<dbReference type="Pfam" id="PF02518">
    <property type="entry name" value="HATPase_c"/>
    <property type="match status" value="1"/>
</dbReference>
<dbReference type="InterPro" id="IPR036097">
    <property type="entry name" value="HisK_dim/P_sf"/>
</dbReference>
<dbReference type="Gene3D" id="1.20.120.160">
    <property type="entry name" value="HPT domain"/>
    <property type="match status" value="1"/>
</dbReference>
<feature type="coiled-coil region" evidence="19">
    <location>
        <begin position="471"/>
        <end position="501"/>
    </location>
</feature>
<evidence type="ECO:0000256" key="5">
    <source>
        <dbReference type="ARBA" id="ARBA00022553"/>
    </source>
</evidence>
<feature type="compositionally biased region" description="Low complexity" evidence="20">
    <location>
        <begin position="1317"/>
        <end position="1334"/>
    </location>
</feature>
<dbReference type="GO" id="GO:0005524">
    <property type="term" value="F:ATP binding"/>
    <property type="evidence" value="ECO:0007669"/>
    <property type="project" value="UniProtKB-KW"/>
</dbReference>
<dbReference type="InterPro" id="IPR036890">
    <property type="entry name" value="HATPase_C_sf"/>
</dbReference>
<dbReference type="CDD" id="cd00130">
    <property type="entry name" value="PAS"/>
    <property type="match status" value="3"/>
</dbReference>
<keyword evidence="8" id="KW-0547">Nucleotide-binding</keyword>
<dbReference type="Proteomes" id="UP000594059">
    <property type="component" value="Chromosome"/>
</dbReference>
<dbReference type="Gene3D" id="3.30.565.10">
    <property type="entry name" value="Histidine kinase-like ATPase, C-terminal domain"/>
    <property type="match status" value="1"/>
</dbReference>
<dbReference type="InterPro" id="IPR001789">
    <property type="entry name" value="Sig_transdc_resp-reg_receiver"/>
</dbReference>
<keyword evidence="4" id="KW-1003">Cell membrane</keyword>
<evidence type="ECO:0000256" key="6">
    <source>
        <dbReference type="ARBA" id="ARBA00022679"/>
    </source>
</evidence>
<keyword evidence="14 21" id="KW-0472">Membrane</keyword>
<feature type="domain" description="PAC" evidence="25">
    <location>
        <begin position="589"/>
        <end position="641"/>
    </location>
</feature>
<keyword evidence="29" id="KW-1185">Reference proteome</keyword>
<feature type="domain" description="CHASE" evidence="26">
    <location>
        <begin position="93"/>
        <end position="254"/>
    </location>
</feature>
<dbReference type="PRINTS" id="PR00344">
    <property type="entry name" value="BCTRLSENSOR"/>
</dbReference>
<sequence>MTTPPSAPRHLPTPAGKSGQRVRLSVLVPTTVFLLGLVAAGTLGIRQHDAKIEAMGAAVDAAADSAADDLQRRMKLYEYGLRGARGAVPVDGRATPEARERYRDYVMSRDLEAEFPGARGFAYVQRVAPGREAAFLAGQREGGTRDFTLQSLSPNTGERFVVTYIEPLERNHPALGLDIASEPARRDAARAAMASGQAMLTGPINLIQSRGEPGYSMLLLLPVYRGGVTPPPEQRAALGTGWVFAPLVTAEFLGESADRSYSVELRDVTDPGAPVVLNELPAQGAPAAAAFDRQRQFPMYGRRWELVIHPSRALLARQNITSPLTVASTTLGGASLLALILLLGLSARERRLRVFNRRARMAAIAESSHDAIIATDADGRVTEWNAAATGLFGYESGQALDVSLVELIVPFEQVREDARVMASALAGEAIVALETVRRHQDGHLIEVELTTAPIRRAKRGVAGVAMTIRDIRERNRTARKLQELNTDLERLVRVRTAQLEESSVLRETVLNNAGYCIIATDPAGAITLFNPAAEQMLGVAAADALGDSIERFHDPHEMAIRAMHSEAELGRPVAVGFDALIARAHEAPEASEWTYVAASGRRIPALVTISALRRDDGGLLGYLGIAVDLTARKAREAALKLSESKLRGLFELSPLGIVLTGRDGAFVESNPAFQSLVGYSPDELHSMRHSEITPAEYEPHDRAVLGTLERTGSYGPHEKHYVRKNGTRVPVRLNGMKLEIQDQRYVWSIVEDITVQRTAESAMVGAVADAEAASRAKSDFLANMSHEIRTPMHAILGMLKLLQRTPLDPRQRDYAANTEQAASTLLAILNDILDFSKIEAGHLSVEAQDFSLDSLLRNLATILGSNVGDKDMELVYSLDPAIPPQLTGDSLRLQQVLINLAGNAVKFTHYGEVVVSARVVSRDEEQVSIRFEVRDTGIGIAADKLETIFEGFTQAEASTTRRFGGTGLGLAISRNLVGLMGGELAVESERGMGSRFHFTLDFQIAADPALDTDAAAIPVRAGVTGPMKALVVDDNHSARESIREMLASLGWDVDVASGGQEGLDSIEAARAAGQAYGVVFLDWRMPGMDGWETSQRIRAGRAGGAEPLIVMVTAHGRELLSERSAAETSALDGFLMKPVTVSMLLDAVAGVHGLDRDADAEAPSLPEARRLAGMRILVVEDNPANQQVVDELLTAEGAEVTIASGGAIALQLLAGEPTRYDVVLMDIQMPDMDGYTATRRIRAMAGFDALPIVAMTANVQASDREASFAAGMNDHIGKPFELDDVITRLRHWTNAPAAADGGKTAGSPAPVAPPQPASSRGPGTQAAPAPSAAAGNAPEVLNVAATLRRFAGNRAALDGNLDRFSGAARAVHASLVEAHAAADREAALRHLHTLYGLAGIAGAEQLAALARHASGLAAAVEGEPQRLPDAAVLARIATAIAEVEAEIARIRPPVVTPAPSDAATASAHGPAHGPARGPMSAALAAGLHELRDLLAASSLAALDVFTGLRQALAHHDAPAAAAIEDALANLAFAPARERVDTVLQESRR</sequence>
<dbReference type="SMART" id="SM00448">
    <property type="entry name" value="REC"/>
    <property type="match status" value="2"/>
</dbReference>
<feature type="domain" description="PAS" evidence="24">
    <location>
        <begin position="642"/>
        <end position="684"/>
    </location>
</feature>
<proteinExistence type="predicted"/>
<keyword evidence="13" id="KW-0843">Virulence</keyword>
<feature type="domain" description="HPt" evidence="27">
    <location>
        <begin position="1353"/>
        <end position="1450"/>
    </location>
</feature>
<comment type="catalytic activity">
    <reaction evidence="1">
        <text>ATP + protein L-histidine = ADP + protein N-phospho-L-histidine.</text>
        <dbReference type="EC" id="2.7.13.3"/>
    </reaction>
</comment>
<dbReference type="PANTHER" id="PTHR45339:SF1">
    <property type="entry name" value="HYBRID SIGNAL TRANSDUCTION HISTIDINE KINASE J"/>
    <property type="match status" value="1"/>
</dbReference>
<dbReference type="InterPro" id="IPR035965">
    <property type="entry name" value="PAS-like_dom_sf"/>
</dbReference>
<dbReference type="Gene3D" id="3.40.50.2300">
    <property type="match status" value="2"/>
</dbReference>
<dbReference type="Pfam" id="PF00512">
    <property type="entry name" value="HisKA"/>
    <property type="match status" value="1"/>
</dbReference>
<dbReference type="SMART" id="SM00388">
    <property type="entry name" value="HisKA"/>
    <property type="match status" value="1"/>
</dbReference>
<evidence type="ECO:0000256" key="15">
    <source>
        <dbReference type="ARBA" id="ARBA00064003"/>
    </source>
</evidence>
<dbReference type="InterPro" id="IPR003594">
    <property type="entry name" value="HATPase_dom"/>
</dbReference>
<dbReference type="PROSITE" id="PS50113">
    <property type="entry name" value="PAC"/>
    <property type="match status" value="2"/>
</dbReference>
<dbReference type="SUPFAM" id="SSF55874">
    <property type="entry name" value="ATPase domain of HSP90 chaperone/DNA topoisomerase II/histidine kinase"/>
    <property type="match status" value="1"/>
</dbReference>
<feature type="compositionally biased region" description="Low complexity" evidence="20">
    <location>
        <begin position="1456"/>
        <end position="1467"/>
    </location>
</feature>
<evidence type="ECO:0000256" key="19">
    <source>
        <dbReference type="SAM" id="Coils"/>
    </source>
</evidence>
<dbReference type="InterPro" id="IPR036641">
    <property type="entry name" value="HPT_dom_sf"/>
</dbReference>
<dbReference type="InterPro" id="IPR005467">
    <property type="entry name" value="His_kinase_dom"/>
</dbReference>
<dbReference type="CDD" id="cd16922">
    <property type="entry name" value="HATPase_EvgS-ArcB-TorS-like"/>
    <property type="match status" value="1"/>
</dbReference>
<feature type="transmembrane region" description="Helical" evidence="21">
    <location>
        <begin position="324"/>
        <end position="347"/>
    </location>
</feature>
<evidence type="ECO:0000259" key="24">
    <source>
        <dbReference type="PROSITE" id="PS50112"/>
    </source>
</evidence>